<keyword evidence="5" id="KW-0597">Phosphoprotein</keyword>
<dbReference type="InterPro" id="IPR050351">
    <property type="entry name" value="BphY/WalK/GraS-like"/>
</dbReference>
<evidence type="ECO:0000256" key="13">
    <source>
        <dbReference type="ARBA" id="ARBA00023136"/>
    </source>
</evidence>
<dbReference type="InterPro" id="IPR003594">
    <property type="entry name" value="HATPase_dom"/>
</dbReference>
<feature type="transmembrane region" description="Helical" evidence="16">
    <location>
        <begin position="32"/>
        <end position="50"/>
    </location>
</feature>
<dbReference type="SUPFAM" id="SSF47384">
    <property type="entry name" value="Homodimeric domain of signal transducing histidine kinase"/>
    <property type="match status" value="1"/>
</dbReference>
<dbReference type="Proteomes" id="UP001500218">
    <property type="component" value="Unassembled WGS sequence"/>
</dbReference>
<evidence type="ECO:0000256" key="3">
    <source>
        <dbReference type="ARBA" id="ARBA00004236"/>
    </source>
</evidence>
<evidence type="ECO:0000256" key="8">
    <source>
        <dbReference type="ARBA" id="ARBA00022741"/>
    </source>
</evidence>
<name>A0ABP4Y2Z2_9ACTN</name>
<dbReference type="InterPro" id="IPR005467">
    <property type="entry name" value="His_kinase_dom"/>
</dbReference>
<comment type="caution">
    <text evidence="18">The sequence shown here is derived from an EMBL/GenBank/DDBJ whole genome shotgun (WGS) entry which is preliminary data.</text>
</comment>
<comment type="subcellular location">
    <subcellularLocation>
        <location evidence="3">Cell membrane</location>
    </subcellularLocation>
    <subcellularLocation>
        <location evidence="2">Membrane</location>
        <topology evidence="2">Multi-pass membrane protein</topology>
    </subcellularLocation>
</comment>
<keyword evidence="7 16" id="KW-0812">Transmembrane</keyword>
<dbReference type="CDD" id="cd00082">
    <property type="entry name" value="HisKA"/>
    <property type="match status" value="1"/>
</dbReference>
<feature type="region of interest" description="Disordered" evidence="15">
    <location>
        <begin position="688"/>
        <end position="709"/>
    </location>
</feature>
<dbReference type="SMART" id="SM00388">
    <property type="entry name" value="HisKA"/>
    <property type="match status" value="1"/>
</dbReference>
<feature type="transmembrane region" description="Helical" evidence="16">
    <location>
        <begin position="7"/>
        <end position="26"/>
    </location>
</feature>
<evidence type="ECO:0000256" key="16">
    <source>
        <dbReference type="SAM" id="Phobius"/>
    </source>
</evidence>
<feature type="transmembrane region" description="Helical" evidence="16">
    <location>
        <begin position="124"/>
        <end position="149"/>
    </location>
</feature>
<evidence type="ECO:0000256" key="10">
    <source>
        <dbReference type="ARBA" id="ARBA00022840"/>
    </source>
</evidence>
<evidence type="ECO:0000313" key="19">
    <source>
        <dbReference type="Proteomes" id="UP001500218"/>
    </source>
</evidence>
<dbReference type="InterPro" id="IPR036097">
    <property type="entry name" value="HisK_dim/P_sf"/>
</dbReference>
<feature type="transmembrane region" description="Helical" evidence="16">
    <location>
        <begin position="57"/>
        <end position="75"/>
    </location>
</feature>
<dbReference type="Pfam" id="PF02518">
    <property type="entry name" value="HATPase_c"/>
    <property type="match status" value="1"/>
</dbReference>
<keyword evidence="11 16" id="KW-1133">Transmembrane helix</keyword>
<protein>
    <recommendedName>
        <fullName evidence="14">Sensor-like histidine kinase SenX3</fullName>
        <ecNumber evidence="4">2.7.13.3</ecNumber>
    </recommendedName>
</protein>
<evidence type="ECO:0000259" key="17">
    <source>
        <dbReference type="PROSITE" id="PS50109"/>
    </source>
</evidence>
<evidence type="ECO:0000256" key="2">
    <source>
        <dbReference type="ARBA" id="ARBA00004141"/>
    </source>
</evidence>
<evidence type="ECO:0000256" key="6">
    <source>
        <dbReference type="ARBA" id="ARBA00022679"/>
    </source>
</evidence>
<dbReference type="InterPro" id="IPR000014">
    <property type="entry name" value="PAS"/>
</dbReference>
<keyword evidence="19" id="KW-1185">Reference proteome</keyword>
<keyword evidence="13 16" id="KW-0472">Membrane</keyword>
<gene>
    <name evidence="18" type="ORF">GCM10009682_20970</name>
</gene>
<comment type="catalytic activity">
    <reaction evidence="1">
        <text>ATP + protein L-histidine = ADP + protein N-phospho-L-histidine.</text>
        <dbReference type="EC" id="2.7.13.3"/>
    </reaction>
</comment>
<feature type="transmembrane region" description="Helical" evidence="16">
    <location>
        <begin position="238"/>
        <end position="255"/>
    </location>
</feature>
<dbReference type="EMBL" id="BAAALT010000053">
    <property type="protein sequence ID" value="GAA1799137.1"/>
    <property type="molecule type" value="Genomic_DNA"/>
</dbReference>
<evidence type="ECO:0000256" key="15">
    <source>
        <dbReference type="SAM" id="MobiDB-lite"/>
    </source>
</evidence>
<dbReference type="SUPFAM" id="SSF55874">
    <property type="entry name" value="ATPase domain of HSP90 chaperone/DNA topoisomerase II/histidine kinase"/>
    <property type="match status" value="1"/>
</dbReference>
<dbReference type="PANTHER" id="PTHR42878:SF7">
    <property type="entry name" value="SENSOR HISTIDINE KINASE GLRK"/>
    <property type="match status" value="1"/>
</dbReference>
<evidence type="ECO:0000313" key="18">
    <source>
        <dbReference type="EMBL" id="GAA1799137.1"/>
    </source>
</evidence>
<dbReference type="SMART" id="SM00387">
    <property type="entry name" value="HATPase_c"/>
    <property type="match status" value="1"/>
</dbReference>
<keyword evidence="10" id="KW-0067">ATP-binding</keyword>
<feature type="transmembrane region" description="Helical" evidence="16">
    <location>
        <begin position="81"/>
        <end position="103"/>
    </location>
</feature>
<dbReference type="InterPro" id="IPR036890">
    <property type="entry name" value="HATPase_C_sf"/>
</dbReference>
<dbReference type="Gene3D" id="3.30.565.10">
    <property type="entry name" value="Histidine kinase-like ATPase, C-terminal domain"/>
    <property type="match status" value="1"/>
</dbReference>
<accession>A0ABP4Y2Z2</accession>
<dbReference type="PROSITE" id="PS50109">
    <property type="entry name" value="HIS_KIN"/>
    <property type="match status" value="1"/>
</dbReference>
<keyword evidence="6" id="KW-0808">Transferase</keyword>
<evidence type="ECO:0000256" key="9">
    <source>
        <dbReference type="ARBA" id="ARBA00022777"/>
    </source>
</evidence>
<evidence type="ECO:0000256" key="7">
    <source>
        <dbReference type="ARBA" id="ARBA00022692"/>
    </source>
</evidence>
<feature type="transmembrane region" description="Helical" evidence="16">
    <location>
        <begin position="169"/>
        <end position="188"/>
    </location>
</feature>
<keyword evidence="8" id="KW-0547">Nucleotide-binding</keyword>
<feature type="transmembrane region" description="Helical" evidence="16">
    <location>
        <begin position="262"/>
        <end position="284"/>
    </location>
</feature>
<dbReference type="RefSeq" id="WP_344128864.1">
    <property type="nucleotide sequence ID" value="NZ_BAAALT010000053.1"/>
</dbReference>
<evidence type="ECO:0000256" key="11">
    <source>
        <dbReference type="ARBA" id="ARBA00022989"/>
    </source>
</evidence>
<dbReference type="Gene3D" id="3.30.450.20">
    <property type="entry name" value="PAS domain"/>
    <property type="match status" value="1"/>
</dbReference>
<dbReference type="InterPro" id="IPR004358">
    <property type="entry name" value="Sig_transdc_His_kin-like_C"/>
</dbReference>
<evidence type="ECO:0000256" key="4">
    <source>
        <dbReference type="ARBA" id="ARBA00012438"/>
    </source>
</evidence>
<dbReference type="SUPFAM" id="SSF55785">
    <property type="entry name" value="PYP-like sensor domain (PAS domain)"/>
    <property type="match status" value="1"/>
</dbReference>
<feature type="transmembrane region" description="Helical" evidence="16">
    <location>
        <begin position="212"/>
        <end position="232"/>
    </location>
</feature>
<dbReference type="InterPro" id="IPR035965">
    <property type="entry name" value="PAS-like_dom_sf"/>
</dbReference>
<evidence type="ECO:0000256" key="14">
    <source>
        <dbReference type="ARBA" id="ARBA00039401"/>
    </source>
</evidence>
<proteinExistence type="predicted"/>
<evidence type="ECO:0000256" key="12">
    <source>
        <dbReference type="ARBA" id="ARBA00023012"/>
    </source>
</evidence>
<evidence type="ECO:0000256" key="5">
    <source>
        <dbReference type="ARBA" id="ARBA00022553"/>
    </source>
</evidence>
<evidence type="ECO:0000256" key="1">
    <source>
        <dbReference type="ARBA" id="ARBA00000085"/>
    </source>
</evidence>
<dbReference type="CDD" id="cd00075">
    <property type="entry name" value="HATPase"/>
    <property type="match status" value="1"/>
</dbReference>
<feature type="domain" description="Histidine kinase" evidence="17">
    <location>
        <begin position="464"/>
        <end position="685"/>
    </location>
</feature>
<dbReference type="PANTHER" id="PTHR42878">
    <property type="entry name" value="TWO-COMPONENT HISTIDINE KINASE"/>
    <property type="match status" value="1"/>
</dbReference>
<feature type="compositionally biased region" description="Low complexity" evidence="15">
    <location>
        <begin position="698"/>
        <end position="709"/>
    </location>
</feature>
<dbReference type="Pfam" id="PF00512">
    <property type="entry name" value="HisKA"/>
    <property type="match status" value="1"/>
</dbReference>
<keyword evidence="9" id="KW-0418">Kinase</keyword>
<dbReference type="EC" id="2.7.13.3" evidence="4"/>
<reference evidence="19" key="1">
    <citation type="journal article" date="2019" name="Int. J. Syst. Evol. Microbiol.">
        <title>The Global Catalogue of Microorganisms (GCM) 10K type strain sequencing project: providing services to taxonomists for standard genome sequencing and annotation.</title>
        <authorList>
            <consortium name="The Broad Institute Genomics Platform"/>
            <consortium name="The Broad Institute Genome Sequencing Center for Infectious Disease"/>
            <person name="Wu L."/>
            <person name="Ma J."/>
        </authorList>
    </citation>
    <scope>NUCLEOTIDE SEQUENCE [LARGE SCALE GENOMIC DNA]</scope>
    <source>
        <strain evidence="19">JCM 13250</strain>
    </source>
</reference>
<dbReference type="Gene3D" id="1.10.287.130">
    <property type="match status" value="1"/>
</dbReference>
<keyword evidence="12" id="KW-0902">Two-component regulatory system</keyword>
<dbReference type="PRINTS" id="PR00344">
    <property type="entry name" value="BCTRLSENSOR"/>
</dbReference>
<feature type="transmembrane region" description="Helical" evidence="16">
    <location>
        <begin position="290"/>
        <end position="309"/>
    </location>
</feature>
<organism evidence="18 19">
    <name type="scientific">Luedemannella flava</name>
    <dbReference type="NCBI Taxonomy" id="349316"/>
    <lineage>
        <taxon>Bacteria</taxon>
        <taxon>Bacillati</taxon>
        <taxon>Actinomycetota</taxon>
        <taxon>Actinomycetes</taxon>
        <taxon>Micromonosporales</taxon>
        <taxon>Micromonosporaceae</taxon>
        <taxon>Luedemannella</taxon>
    </lineage>
</organism>
<dbReference type="InterPro" id="IPR003661">
    <property type="entry name" value="HisK_dim/P_dom"/>
</dbReference>
<sequence>MSLRTSLARTTVFAALYTVATVAGRMTAMNGHGLSLVWPAAGVAAVWFCVQRGSRNRWVDMVALTTIVFAVNVATGGGTGLALGAFLAIANLVQAVVFAWLLGRLRPTLWGAGGRDRLASPRDLGYLVGVTVAAAAVSVVIGMTGVWLFTEQSLLLAFADWMARQIAGMFVLSALGLWFGPVVAAIFMRHSSPAGWLRAVDRTLRATPGWRVGEYLAVTVCSVGLYLIGFVFDNGLPLAFPVIIVIVWVAVRLSTGFVVAHSVIFGAATVVFTLVGLGPMATIADPHAQALVAQLFVVIIAVVGLALALGRDERAALMRELATEKEQAARNAAMMTTIFDAMADGVAVINDEGRVVMHNPAAVRLLSHPGAPTVRAKDIRERLRHLDGTPVANRDLPHIRALAGDRIEVVDMVLLDPGERESRIFRLTATPLPSASGANSAVVLYHDVTAERRNRDELASFAGVVAHDLRNPLTTVEGWTEAAVEALDAAGGGPAIEQARQGLIRVTRAATHMRGLINDLLAYTAARDEALAPGPVELAGLVADIAQDRTDAAMAGGRAVPRFTIGALDAVYADAVGVRQVLDNLMGNAIKYTAPGVIPQLTISSARHDGVVEVTVADNGIGIPSGQHEAIFDNFHRAHRGAGYSGNGLGLAICQRVVARHGGTIRAEDNPGGGSRFVFTLPATRKPAEVAQRHRSGARASSDRVAVAA</sequence>
<dbReference type="Pfam" id="PF13188">
    <property type="entry name" value="PAS_8"/>
    <property type="match status" value="1"/>
</dbReference>